<sequence length="1224" mass="136611">MLSETGVNLQEPLLGNVLSGGSLSLSEAGCIDLLVTWRIHTGSCIFLSIIVSGQEYKGPEIKLPCDIQAADIYEYITEVRPDEAEPSLALFVVTQDNCLHRISVGHPGINNGRSFPPPPESDAEYRFTKVSSSSSVISFTAVNAFTGLVAFSCGSIVYATVHPSIQSDLSQREFDLNPARSTGMLRSFVFRNSNERPTPLSVALLPVTIVSDMDQLEHEINVAAVFCHDGALRLWNVADTTPFATYKICQNAVKGRIHISELGRNVFTVMVHATVETLARFYECQIDMNPSEPVFAFLNSIPAPQMPLIDFRVSYSVLWAIWMTSSGYMIQNCNLRSGGSAQALCWNQVLNRDALIEQTGTVSVEYAQFAQSTIEVRSIFDHIVFKQSNFDLAVIRYVLSDLYKQPASDLSTFDEIHAATFSYVENSVNQSLKKSGASFNLDDELTSSLRLWSSLVDDCRIVQSRFNLPVAISLPSGNPDIVQQSRVICVKAQGFSELRSSDLSEEFLSCATSVKVDMKEVYDFMAVCNKFISNIENPTEYLCIVDGVTAQQDGIPLSILDYIISSSVKPEDALRSLNVYIRNMFTPFVPNLATIVGKCLDFLAPKGCPSVEDNAASPTTLTVSSAIQIIRSRYACIRNVLICLSYTNVTGIFNVPVAVVSELQSAYRIINALRWVSLQQLSTSSGSQALISLLPFQLETRTLDLLQYASYGLEFIAARIVAIGRVLLSSRQIVLLSEFCIRVQNLPMKSFEQMAVLYYRGLCELFMGRFHKAKSLFLTTLACTDEQFISQFTQVADVAEYSMHLIDLFNEYGRPDIALSLSPPEDWSFNANLRLCRYEAAHAFLTSDRIPAFVQAFCASGHHHLLSDLSWVGYHEEVYEVLERLSSKSAVDSYPNYHEILYAYLIRHQELHRAAACMWRHALKWREICPNTIETLKKECLALSTTLHTLDICSDEIAVILHKCPPNEVNTVSRQYDEDEVNITGAKTIIISKDDVKSLLLFRSAQLKLGLRDPLPTHCPAATMSLPDLIFELVTFGMFEAAVSVAPKPSLPSVFADFVERCIALDQGVSFVRFFVEHDSSNALSEAPLETRRSWLRDQAWSILKKCVKAKDVDGSLYKICAERMMRHDQRRGQPPPWIMKRFRGPFSTSKSDPSWMVRLLLRSNLPVEAAQLCLECLEVSHVDFVPTLLIGEVLKICEKMPNLGPLHDSLNSCLSSVLNSKVY</sequence>
<evidence type="ECO:0000256" key="2">
    <source>
        <dbReference type="ARBA" id="ARBA00022448"/>
    </source>
</evidence>
<keyword evidence="3" id="KW-0539">Nucleus</keyword>
<dbReference type="GO" id="GO:0017056">
    <property type="term" value="F:structural constituent of nuclear pore"/>
    <property type="evidence" value="ECO:0007669"/>
    <property type="project" value="TreeGrafter"/>
</dbReference>
<accession>A0A0H5R0F7</accession>
<evidence type="ECO:0000313" key="7">
    <source>
        <dbReference type="EMBL" id="CRZ01259.1"/>
    </source>
</evidence>
<dbReference type="PANTHER" id="PTHR21286">
    <property type="entry name" value="NUCLEAR PORE COMPLEX PROTEIN NUP160"/>
    <property type="match status" value="1"/>
</dbReference>
<dbReference type="InterPro" id="IPR056536">
    <property type="entry name" value="TPR_NUP160_C"/>
</dbReference>
<dbReference type="InterPro" id="IPR059141">
    <property type="entry name" value="Beta-prop_Nup120_160"/>
</dbReference>
<comment type="subcellular location">
    <subcellularLocation>
        <location evidence="1">Nucleus</location>
    </subcellularLocation>
</comment>
<dbReference type="PANTHER" id="PTHR21286:SF0">
    <property type="entry name" value="NUCLEAR PORE COMPLEX PROTEIN NUP160"/>
    <property type="match status" value="1"/>
</dbReference>
<dbReference type="Pfam" id="PF11715">
    <property type="entry name" value="Beta-prop_Nup120_160"/>
    <property type="match status" value="1"/>
</dbReference>
<dbReference type="InterPro" id="IPR021717">
    <property type="entry name" value="Nucleoporin_Nup160"/>
</dbReference>
<evidence type="ECO:0000256" key="3">
    <source>
        <dbReference type="ARBA" id="ARBA00023242"/>
    </source>
</evidence>
<evidence type="ECO:0000259" key="5">
    <source>
        <dbReference type="Pfam" id="PF23347"/>
    </source>
</evidence>
<feature type="domain" description="Nucleoporin Nup120/160 beta-propeller" evidence="4">
    <location>
        <begin position="56"/>
        <end position="505"/>
    </location>
</feature>
<dbReference type="Pfam" id="PF23347">
    <property type="entry name" value="TPR_Nup160_C"/>
    <property type="match status" value="1"/>
</dbReference>
<dbReference type="Pfam" id="PF23354">
    <property type="entry name" value="TPR_NUP160_120_M"/>
    <property type="match status" value="1"/>
</dbReference>
<feature type="domain" description="NUP160 C-terminal TPR" evidence="5">
    <location>
        <begin position="995"/>
        <end position="1178"/>
    </location>
</feature>
<evidence type="ECO:0000259" key="4">
    <source>
        <dbReference type="Pfam" id="PF11715"/>
    </source>
</evidence>
<dbReference type="GO" id="GO:0005643">
    <property type="term" value="C:nuclear pore"/>
    <property type="evidence" value="ECO:0007669"/>
    <property type="project" value="UniProtKB-ARBA"/>
</dbReference>
<organism evidence="7">
    <name type="scientific">Spongospora subterranea</name>
    <dbReference type="NCBI Taxonomy" id="70186"/>
    <lineage>
        <taxon>Eukaryota</taxon>
        <taxon>Sar</taxon>
        <taxon>Rhizaria</taxon>
        <taxon>Endomyxa</taxon>
        <taxon>Phytomyxea</taxon>
        <taxon>Plasmodiophorida</taxon>
        <taxon>Plasmodiophoridae</taxon>
        <taxon>Spongospora</taxon>
    </lineage>
</organism>
<protein>
    <submittedName>
        <fullName evidence="7">Uncharacterized protein</fullName>
    </submittedName>
</protein>
<evidence type="ECO:0000259" key="6">
    <source>
        <dbReference type="Pfam" id="PF23354"/>
    </source>
</evidence>
<proteinExistence type="predicted"/>
<reference evidence="7" key="1">
    <citation type="submission" date="2015-04" db="EMBL/GenBank/DDBJ databases">
        <title>The genome sequence of the plant pathogenic Rhizarian Plasmodiophora brassicae reveals insights in its biotrophic life cycle and the origin of chitin synthesis.</title>
        <authorList>
            <person name="Schwelm A."/>
            <person name="Fogelqvist J."/>
            <person name="Knaust A."/>
            <person name="Julke S."/>
            <person name="Lilja T."/>
            <person name="Dhandapani V."/>
            <person name="Bonilla-Rosso G."/>
            <person name="Karlsson M."/>
            <person name="Shevchenko A."/>
            <person name="Choi S.R."/>
            <person name="Kim H.G."/>
            <person name="Park J.Y."/>
            <person name="Lim Y.P."/>
            <person name="Ludwig-Muller J."/>
            <person name="Dixelius C."/>
        </authorList>
    </citation>
    <scope>NUCLEOTIDE SEQUENCE</scope>
    <source>
        <tissue evidence="7">Potato root galls</tissue>
    </source>
</reference>
<dbReference type="AlphaFoldDB" id="A0A0H5R0F7"/>
<dbReference type="EMBL" id="HACM01000817">
    <property type="protein sequence ID" value="CRZ01259.1"/>
    <property type="molecule type" value="Transcribed_RNA"/>
</dbReference>
<dbReference type="InterPro" id="IPR056535">
    <property type="entry name" value="TPR_NUP160_M"/>
</dbReference>
<feature type="domain" description="NUP160 middle TPR" evidence="6">
    <location>
        <begin position="830"/>
        <end position="950"/>
    </location>
</feature>
<keyword evidence="2" id="KW-0813">Transport</keyword>
<evidence type="ECO:0000256" key="1">
    <source>
        <dbReference type="ARBA" id="ARBA00004123"/>
    </source>
</evidence>
<name>A0A0H5R0F7_9EUKA</name>